<dbReference type="NCBIfam" id="TIGR01656">
    <property type="entry name" value="Histidinol-ppas"/>
    <property type="match status" value="1"/>
</dbReference>
<dbReference type="InterPro" id="IPR006543">
    <property type="entry name" value="Histidinol-phos"/>
</dbReference>
<gene>
    <name evidence="8" type="ORF">PG2T_10165</name>
</gene>
<dbReference type="KEGG" id="gbi:PG2T_10165"/>
<dbReference type="InterPro" id="IPR023214">
    <property type="entry name" value="HAD_sf"/>
</dbReference>
<dbReference type="Pfam" id="PF00702">
    <property type="entry name" value="Hydrolase"/>
    <property type="match status" value="1"/>
</dbReference>
<dbReference type="PANTHER" id="PTHR42891">
    <property type="entry name" value="D-GLYCERO-BETA-D-MANNO-HEPTOSE-1,7-BISPHOSPHATE 7-PHOSPHATASE"/>
    <property type="match status" value="1"/>
</dbReference>
<dbReference type="CDD" id="cd07503">
    <property type="entry name" value="HAD_HisB-N"/>
    <property type="match status" value="1"/>
</dbReference>
<dbReference type="EMBL" id="CP014671">
    <property type="protein sequence ID" value="ANX04508.1"/>
    <property type="molecule type" value="Genomic_DNA"/>
</dbReference>
<dbReference type="GO" id="GO:0016791">
    <property type="term" value="F:phosphatase activity"/>
    <property type="evidence" value="ECO:0007669"/>
    <property type="project" value="InterPro"/>
</dbReference>
<evidence type="ECO:0000256" key="5">
    <source>
        <dbReference type="ARBA" id="ARBA00022801"/>
    </source>
</evidence>
<evidence type="ECO:0000256" key="4">
    <source>
        <dbReference type="ARBA" id="ARBA00022723"/>
    </source>
</evidence>
<comment type="subcellular location">
    <subcellularLocation>
        <location evidence="1">Cytoplasm</location>
    </subcellularLocation>
</comment>
<dbReference type="PANTHER" id="PTHR42891:SF1">
    <property type="entry name" value="D-GLYCERO-BETA-D-MANNO-HEPTOSE-1,7-BISPHOSPHATE 7-PHOSPHATASE"/>
    <property type="match status" value="1"/>
</dbReference>
<evidence type="ECO:0000256" key="6">
    <source>
        <dbReference type="ARBA" id="ARBA00023277"/>
    </source>
</evidence>
<reference evidence="9" key="1">
    <citation type="submission" date="2016-03" db="EMBL/GenBank/DDBJ databases">
        <title>Complete genome sequence of Solimmundus cernigliae, representing a novel lineage of polycyclic aromatic hydrocarbon degraders within the Gammaproteobacteria.</title>
        <authorList>
            <person name="Singleton D.R."/>
            <person name="Dickey A.N."/>
            <person name="Scholl E.H."/>
            <person name="Wright F.A."/>
            <person name="Aitken M.D."/>
        </authorList>
    </citation>
    <scope>NUCLEOTIDE SEQUENCE [LARGE SCALE GENOMIC DNA]</scope>
    <source>
        <strain evidence="9">TR3.2</strain>
    </source>
</reference>
<sequence length="189" mass="19643">MSGGVASAPGGARRWLILDRDGVINHDSADYIRSPDDWRPIDGALAALARLHRAGFGLTVATNQSGIGRGYFDVATLDAIHARMRAAIEAAGGQLAAIAYCPHRPEEGCACRKPAAGLLLRLMAEYGFAPGDALMIGDAARDLEAARAAGVAALVVGERATELARSVGVPGFADLAAATDWLLDGHWPC</sequence>
<evidence type="ECO:0000313" key="8">
    <source>
        <dbReference type="EMBL" id="ANX04508.1"/>
    </source>
</evidence>
<evidence type="ECO:0000256" key="7">
    <source>
        <dbReference type="ARBA" id="ARBA00031828"/>
    </source>
</evidence>
<dbReference type="GO" id="GO:0005737">
    <property type="term" value="C:cytoplasm"/>
    <property type="evidence" value="ECO:0007669"/>
    <property type="project" value="UniProtKB-SubCell"/>
</dbReference>
<evidence type="ECO:0000256" key="2">
    <source>
        <dbReference type="ARBA" id="ARBA00005628"/>
    </source>
</evidence>
<protein>
    <recommendedName>
        <fullName evidence="7">D,D-heptose 1,7-bisphosphate phosphatase</fullName>
    </recommendedName>
</protein>
<accession>A0A1B1YUN9</accession>
<dbReference type="OrthoDB" id="9781367at2"/>
<dbReference type="InParanoid" id="A0A1B1YUN9"/>
<dbReference type="GO" id="GO:0005975">
    <property type="term" value="P:carbohydrate metabolic process"/>
    <property type="evidence" value="ECO:0007669"/>
    <property type="project" value="InterPro"/>
</dbReference>
<keyword evidence="6" id="KW-0119">Carbohydrate metabolism</keyword>
<dbReference type="AlphaFoldDB" id="A0A1B1YUN9"/>
<keyword evidence="5" id="KW-0378">Hydrolase</keyword>
<dbReference type="Gene3D" id="3.40.50.1000">
    <property type="entry name" value="HAD superfamily/HAD-like"/>
    <property type="match status" value="1"/>
</dbReference>
<name>A0A1B1YUN9_9GAMM</name>
<dbReference type="InterPro" id="IPR036412">
    <property type="entry name" value="HAD-like_sf"/>
</dbReference>
<dbReference type="InterPro" id="IPR004446">
    <property type="entry name" value="Heptose_bisP_phosphatase"/>
</dbReference>
<dbReference type="STRING" id="1810504.PG2T_10165"/>
<organism evidence="8 9">
    <name type="scientific">Immundisolibacter cernigliae</name>
    <dbReference type="NCBI Taxonomy" id="1810504"/>
    <lineage>
        <taxon>Bacteria</taxon>
        <taxon>Pseudomonadati</taxon>
        <taxon>Pseudomonadota</taxon>
        <taxon>Gammaproteobacteria</taxon>
        <taxon>Immundisolibacterales</taxon>
        <taxon>Immundisolibacteraceae</taxon>
        <taxon>Immundisolibacter</taxon>
    </lineage>
</organism>
<dbReference type="InterPro" id="IPR006549">
    <property type="entry name" value="HAD-SF_hydro_IIIA"/>
</dbReference>
<dbReference type="NCBIfam" id="NF006506">
    <property type="entry name" value="PRK08942.1"/>
    <property type="match status" value="1"/>
</dbReference>
<evidence type="ECO:0000256" key="3">
    <source>
        <dbReference type="ARBA" id="ARBA00022490"/>
    </source>
</evidence>
<dbReference type="FunCoup" id="A0A1B1YUN9">
    <property type="interactions" value="229"/>
</dbReference>
<proteinExistence type="inferred from homology"/>
<keyword evidence="9" id="KW-1185">Reference proteome</keyword>
<dbReference type="SUPFAM" id="SSF56784">
    <property type="entry name" value="HAD-like"/>
    <property type="match status" value="1"/>
</dbReference>
<evidence type="ECO:0000256" key="1">
    <source>
        <dbReference type="ARBA" id="ARBA00004496"/>
    </source>
</evidence>
<keyword evidence="3" id="KW-0963">Cytoplasm</keyword>
<evidence type="ECO:0000313" key="9">
    <source>
        <dbReference type="Proteomes" id="UP000092952"/>
    </source>
</evidence>
<comment type="similarity">
    <text evidence="2">Belongs to the GmhB family.</text>
</comment>
<dbReference type="RefSeq" id="WP_068804841.1">
    <property type="nucleotide sequence ID" value="NZ_CP014671.1"/>
</dbReference>
<dbReference type="NCBIfam" id="TIGR01662">
    <property type="entry name" value="HAD-SF-IIIA"/>
    <property type="match status" value="1"/>
</dbReference>
<dbReference type="GO" id="GO:0046872">
    <property type="term" value="F:metal ion binding"/>
    <property type="evidence" value="ECO:0007669"/>
    <property type="project" value="UniProtKB-KW"/>
</dbReference>
<dbReference type="Proteomes" id="UP000092952">
    <property type="component" value="Chromosome"/>
</dbReference>
<keyword evidence="4" id="KW-0479">Metal-binding</keyword>